<accession>A0A1T4P1I3</accession>
<dbReference type="EMBL" id="FUWH01000005">
    <property type="protein sequence ID" value="SJZ85343.1"/>
    <property type="molecule type" value="Genomic_DNA"/>
</dbReference>
<proteinExistence type="predicted"/>
<keyword evidence="2" id="KW-1185">Reference proteome</keyword>
<dbReference type="AlphaFoldDB" id="A0A1T4P1I3"/>
<sequence>MNKKTKIRILKPLKGSKCNQHYQIGKFAQQLDRQQDAADIKKTKFRSVPADQLPMIF</sequence>
<evidence type="ECO:0000313" key="1">
    <source>
        <dbReference type="EMBL" id="SJZ85343.1"/>
    </source>
</evidence>
<name>A0A1T4P1I3_9BACT</name>
<organism evidence="1 2">
    <name type="scientific">Sediminibacterium ginsengisoli</name>
    <dbReference type="NCBI Taxonomy" id="413434"/>
    <lineage>
        <taxon>Bacteria</taxon>
        <taxon>Pseudomonadati</taxon>
        <taxon>Bacteroidota</taxon>
        <taxon>Chitinophagia</taxon>
        <taxon>Chitinophagales</taxon>
        <taxon>Chitinophagaceae</taxon>
        <taxon>Sediminibacterium</taxon>
    </lineage>
</organism>
<evidence type="ECO:0000313" key="2">
    <source>
        <dbReference type="Proteomes" id="UP000190888"/>
    </source>
</evidence>
<dbReference type="STRING" id="413434.SAMN04488132_10595"/>
<reference evidence="1 2" key="1">
    <citation type="submission" date="2017-02" db="EMBL/GenBank/DDBJ databases">
        <authorList>
            <person name="Peterson S.W."/>
        </authorList>
    </citation>
    <scope>NUCLEOTIDE SEQUENCE [LARGE SCALE GENOMIC DNA]</scope>
    <source>
        <strain evidence="1 2">DSM 22335</strain>
    </source>
</reference>
<protein>
    <submittedName>
        <fullName evidence="1">Uncharacterized protein</fullName>
    </submittedName>
</protein>
<dbReference type="Proteomes" id="UP000190888">
    <property type="component" value="Unassembled WGS sequence"/>
</dbReference>
<gene>
    <name evidence="1" type="ORF">SAMN04488132_10595</name>
</gene>